<comment type="caution">
    <text evidence="10">The sequence shown here is derived from an EMBL/GenBank/DDBJ whole genome shotgun (WGS) entry which is preliminary data.</text>
</comment>
<keyword evidence="11" id="KW-1185">Reference proteome</keyword>
<dbReference type="AlphaFoldDB" id="A0AAD4SFV2"/>
<evidence type="ECO:0000256" key="1">
    <source>
        <dbReference type="ARBA" id="ARBA00004777"/>
    </source>
</evidence>
<keyword evidence="3" id="KW-0554">One-carbon metabolism</keyword>
<dbReference type="PRINTS" id="PR00085">
    <property type="entry name" value="THFDHDRGNASE"/>
</dbReference>
<dbReference type="InterPro" id="IPR046346">
    <property type="entry name" value="Aminoacid_DH-like_N_sf"/>
</dbReference>
<accession>A0AAD4SFV2</accession>
<dbReference type="SUPFAM" id="SSF51735">
    <property type="entry name" value="NAD(P)-binding Rossmann-fold domains"/>
    <property type="match status" value="1"/>
</dbReference>
<evidence type="ECO:0000259" key="9">
    <source>
        <dbReference type="Pfam" id="PF02882"/>
    </source>
</evidence>
<dbReference type="Proteomes" id="UP001202328">
    <property type="component" value="Unassembled WGS sequence"/>
</dbReference>
<evidence type="ECO:0000256" key="3">
    <source>
        <dbReference type="ARBA" id="ARBA00022563"/>
    </source>
</evidence>
<feature type="domain" description="Tetrahydrofolate dehydrogenase/cyclohydrolase NAD(P)-binding" evidence="9">
    <location>
        <begin position="216"/>
        <end position="367"/>
    </location>
</feature>
<dbReference type="InterPro" id="IPR020630">
    <property type="entry name" value="THF_DH/CycHdrlase_cat_dom"/>
</dbReference>
<keyword evidence="5" id="KW-0521">NADP</keyword>
<evidence type="ECO:0000256" key="6">
    <source>
        <dbReference type="ARBA" id="ARBA00023002"/>
    </source>
</evidence>
<comment type="subunit">
    <text evidence="2">Homodimer.</text>
</comment>
<dbReference type="EMBL" id="JAJJMB010011127">
    <property type="protein sequence ID" value="KAI3904139.1"/>
    <property type="molecule type" value="Genomic_DNA"/>
</dbReference>
<dbReference type="InterPro" id="IPR020631">
    <property type="entry name" value="THF_DH/CycHdrlase_NAD-bd_dom"/>
</dbReference>
<keyword evidence="7" id="KW-0511">Multifunctional enzyme</keyword>
<evidence type="ECO:0000256" key="2">
    <source>
        <dbReference type="ARBA" id="ARBA00011738"/>
    </source>
</evidence>
<dbReference type="Gene3D" id="3.40.50.720">
    <property type="entry name" value="NAD(P)-binding Rossmann-like Domain"/>
    <property type="match status" value="1"/>
</dbReference>
<dbReference type="PANTHER" id="PTHR48099:SF5">
    <property type="entry name" value="C-1-TETRAHYDROFOLATE SYNTHASE, CYTOPLASMIC"/>
    <property type="match status" value="1"/>
</dbReference>
<dbReference type="SUPFAM" id="SSF53223">
    <property type="entry name" value="Aminoacid dehydrogenase-like, N-terminal domain"/>
    <property type="match status" value="1"/>
</dbReference>
<dbReference type="HAMAP" id="MF_01576">
    <property type="entry name" value="THF_DHG_CYH"/>
    <property type="match status" value="1"/>
</dbReference>
<dbReference type="FunFam" id="3.40.50.10860:FF:000005">
    <property type="entry name" value="C-1-tetrahydrofolate synthase, cytoplasmic, putative"/>
    <property type="match status" value="1"/>
</dbReference>
<dbReference type="GO" id="GO:0005829">
    <property type="term" value="C:cytosol"/>
    <property type="evidence" value="ECO:0007669"/>
    <property type="project" value="TreeGrafter"/>
</dbReference>
<dbReference type="GO" id="GO:0035999">
    <property type="term" value="P:tetrahydrofolate interconversion"/>
    <property type="evidence" value="ECO:0007669"/>
    <property type="project" value="TreeGrafter"/>
</dbReference>
<evidence type="ECO:0008006" key="12">
    <source>
        <dbReference type="Google" id="ProtNLM"/>
    </source>
</evidence>
<dbReference type="PANTHER" id="PTHR48099">
    <property type="entry name" value="C-1-TETRAHYDROFOLATE SYNTHASE, CYTOPLASMIC-RELATED"/>
    <property type="match status" value="1"/>
</dbReference>
<keyword evidence="4" id="KW-0378">Hydrolase</keyword>
<dbReference type="InterPro" id="IPR036291">
    <property type="entry name" value="NAD(P)-bd_dom_sf"/>
</dbReference>
<evidence type="ECO:0000256" key="4">
    <source>
        <dbReference type="ARBA" id="ARBA00022801"/>
    </source>
</evidence>
<keyword evidence="6" id="KW-0560">Oxidoreductase</keyword>
<protein>
    <recommendedName>
        <fullName evidence="12">Methenyltetrahydrofolate cyclohydrolase</fullName>
    </recommendedName>
</protein>
<dbReference type="CDD" id="cd01080">
    <property type="entry name" value="NAD_bind_m-THF_DH_Cyclohyd"/>
    <property type="match status" value="1"/>
</dbReference>
<gene>
    <name evidence="10" type="ORF">MKW98_021725</name>
</gene>
<dbReference type="GO" id="GO:0004477">
    <property type="term" value="F:methenyltetrahydrofolate cyclohydrolase activity"/>
    <property type="evidence" value="ECO:0007669"/>
    <property type="project" value="TreeGrafter"/>
</dbReference>
<evidence type="ECO:0000259" key="8">
    <source>
        <dbReference type="Pfam" id="PF00763"/>
    </source>
</evidence>
<dbReference type="Pfam" id="PF02882">
    <property type="entry name" value="THF_DHG_CYH_C"/>
    <property type="match status" value="1"/>
</dbReference>
<feature type="domain" description="Tetrahydrofolate dehydrogenase/cyclohydrolase catalytic" evidence="8">
    <location>
        <begin position="80"/>
        <end position="195"/>
    </location>
</feature>
<organism evidence="10 11">
    <name type="scientific">Papaver atlanticum</name>
    <dbReference type="NCBI Taxonomy" id="357466"/>
    <lineage>
        <taxon>Eukaryota</taxon>
        <taxon>Viridiplantae</taxon>
        <taxon>Streptophyta</taxon>
        <taxon>Embryophyta</taxon>
        <taxon>Tracheophyta</taxon>
        <taxon>Spermatophyta</taxon>
        <taxon>Magnoliopsida</taxon>
        <taxon>Ranunculales</taxon>
        <taxon>Papaveraceae</taxon>
        <taxon>Papaveroideae</taxon>
        <taxon>Papaver</taxon>
    </lineage>
</organism>
<dbReference type="InterPro" id="IPR000672">
    <property type="entry name" value="THF_DH/CycHdrlase"/>
</dbReference>
<proteinExistence type="inferred from homology"/>
<evidence type="ECO:0000313" key="10">
    <source>
        <dbReference type="EMBL" id="KAI3904139.1"/>
    </source>
</evidence>
<evidence type="ECO:0000256" key="7">
    <source>
        <dbReference type="ARBA" id="ARBA00023268"/>
    </source>
</evidence>
<evidence type="ECO:0000313" key="11">
    <source>
        <dbReference type="Proteomes" id="UP001202328"/>
    </source>
</evidence>
<evidence type="ECO:0000256" key="5">
    <source>
        <dbReference type="ARBA" id="ARBA00022857"/>
    </source>
</evidence>
<reference evidence="10" key="1">
    <citation type="submission" date="2022-04" db="EMBL/GenBank/DDBJ databases">
        <title>A functionally conserved STORR gene fusion in Papaver species that diverged 16.8 million years ago.</title>
        <authorList>
            <person name="Catania T."/>
        </authorList>
    </citation>
    <scope>NUCLEOTIDE SEQUENCE</scope>
    <source>
        <strain evidence="10">S-188037</strain>
    </source>
</reference>
<dbReference type="Gene3D" id="3.40.50.10860">
    <property type="entry name" value="Leucine Dehydrogenase, chain A, domain 1"/>
    <property type="match status" value="1"/>
</dbReference>
<name>A0AAD4SFV2_9MAGN</name>
<comment type="pathway">
    <text evidence="1">One-carbon metabolism; tetrahydrofolate interconversion.</text>
</comment>
<dbReference type="GO" id="GO:0004488">
    <property type="term" value="F:methylenetetrahydrofolate dehydrogenase (NADP+) activity"/>
    <property type="evidence" value="ECO:0007669"/>
    <property type="project" value="InterPro"/>
</dbReference>
<sequence length="372" mass="40516">MASTIFSSCSSSTATARLPKFDTIRRSGSVHLRPPPAFLSFKPRNPDGFGASISMQRRSSNSSITAAAMSMSTRFPRVKLNGNAVAEEIGDEITDEVMRMKDAIGVTPMLAVIIVGEKNHSPVHLENKLKACEAAGIKTDVVRLPEDSSEEEVLDCISRFNEESSVHGIHIQLPLPRHMDKEEILNAVGVEKDVDGFSSIKTRDQEPPFLFPSVIPCTARGCIRLLHESDIRIKGTSVVVIGNGTDTDIVAPAAAYLLQRHGAKVTVVHRGTENLKEIIRQADILISAAERAYLVRARWIKPGTIVIDTGNNIMKSPLGSGSSYRFVGDVCYEEPYEWASVITPAPGGVESMTTAMLLSNTLLMAKRALKFE</sequence>
<dbReference type="Pfam" id="PF00763">
    <property type="entry name" value="THF_DHG_CYH"/>
    <property type="match status" value="1"/>
</dbReference>